<feature type="transmembrane region" description="Helical" evidence="1">
    <location>
        <begin position="72"/>
        <end position="97"/>
    </location>
</feature>
<name>A0ABY4CC88_9BACT</name>
<feature type="transmembrane region" description="Helical" evidence="1">
    <location>
        <begin position="6"/>
        <end position="23"/>
    </location>
</feature>
<protein>
    <submittedName>
        <fullName evidence="2">Uncharacterized protein</fullName>
    </submittedName>
</protein>
<gene>
    <name evidence="2" type="ORF">MNR06_06435</name>
</gene>
<evidence type="ECO:0000313" key="2">
    <source>
        <dbReference type="EMBL" id="UOF02587.1"/>
    </source>
</evidence>
<evidence type="ECO:0000313" key="3">
    <source>
        <dbReference type="Proteomes" id="UP000830116"/>
    </source>
</evidence>
<sequence length="132" mass="15226">MAVGYIIGWLPSAAVTAAHIWLHRKKVKSARYRLLQSNLQKVHLQWRESRSDLEPFVEGKEEQDLKAYEKNLLFMGMFFLFLSWVGFFFNLIVLLSVHSLAISRKEQKVFASSLTERNLSPAEVDAVVKELS</sequence>
<dbReference type="EMBL" id="CP093442">
    <property type="protein sequence ID" value="UOF02587.1"/>
    <property type="molecule type" value="Genomic_DNA"/>
</dbReference>
<dbReference type="RefSeq" id="WP_243540271.1">
    <property type="nucleotide sequence ID" value="NZ_CP093442.1"/>
</dbReference>
<proteinExistence type="predicted"/>
<keyword evidence="3" id="KW-1185">Reference proteome</keyword>
<accession>A0ABY4CC88</accession>
<keyword evidence="1" id="KW-0472">Membrane</keyword>
<keyword evidence="1" id="KW-0812">Transmembrane</keyword>
<evidence type="ECO:0000256" key="1">
    <source>
        <dbReference type="SAM" id="Phobius"/>
    </source>
</evidence>
<reference evidence="2" key="1">
    <citation type="submission" date="2022-03" db="EMBL/GenBank/DDBJ databases">
        <title>Genome Identification and Characterization of new species Bdellovibrio reynosense LBG001 sp. nov. from a Mexico soil sample.</title>
        <authorList>
            <person name="Camilli A."/>
            <person name="Ajao Y."/>
            <person name="Guo X."/>
        </authorList>
    </citation>
    <scope>NUCLEOTIDE SEQUENCE</scope>
    <source>
        <strain evidence="2">LBG001</strain>
    </source>
</reference>
<organism evidence="2 3">
    <name type="scientific">Bdellovibrio reynosensis</name>
    <dbReference type="NCBI Taxonomy" id="2835041"/>
    <lineage>
        <taxon>Bacteria</taxon>
        <taxon>Pseudomonadati</taxon>
        <taxon>Bdellovibrionota</taxon>
        <taxon>Bdellovibrionia</taxon>
        <taxon>Bdellovibrionales</taxon>
        <taxon>Pseudobdellovibrionaceae</taxon>
        <taxon>Bdellovibrio</taxon>
    </lineage>
</organism>
<dbReference type="Proteomes" id="UP000830116">
    <property type="component" value="Chromosome"/>
</dbReference>
<keyword evidence="1" id="KW-1133">Transmembrane helix</keyword>